<dbReference type="PANTHER" id="PTHR47186:SF43">
    <property type="entry name" value="TYPE DISEASE RESISTANCE PROTEIN CNL-J3, PUTATIVE-RELATED"/>
    <property type="match status" value="1"/>
</dbReference>
<evidence type="ECO:0000313" key="3">
    <source>
        <dbReference type="Proteomes" id="UP000265520"/>
    </source>
</evidence>
<dbReference type="InterPro" id="IPR056789">
    <property type="entry name" value="LRR_R13L1-DRL21"/>
</dbReference>
<dbReference type="Pfam" id="PF25019">
    <property type="entry name" value="LRR_R13L1-DRL21"/>
    <property type="match status" value="1"/>
</dbReference>
<proteinExistence type="predicted"/>
<dbReference type="EMBL" id="LXQA010062617">
    <property type="protein sequence ID" value="MCI06667.1"/>
    <property type="molecule type" value="Genomic_DNA"/>
</dbReference>
<evidence type="ECO:0000313" key="2">
    <source>
        <dbReference type="EMBL" id="MCI06667.1"/>
    </source>
</evidence>
<dbReference type="Gene3D" id="3.80.10.10">
    <property type="entry name" value="Ribonuclease Inhibitor"/>
    <property type="match status" value="1"/>
</dbReference>
<dbReference type="PANTHER" id="PTHR47186">
    <property type="entry name" value="LEUCINE-RICH REPEAT-CONTAINING PROTEIN 57"/>
    <property type="match status" value="1"/>
</dbReference>
<dbReference type="InterPro" id="IPR032675">
    <property type="entry name" value="LRR_dom_sf"/>
</dbReference>
<keyword evidence="3" id="KW-1185">Reference proteome</keyword>
<comment type="caution">
    <text evidence="2">The sequence shown here is derived from an EMBL/GenBank/DDBJ whole genome shotgun (WGS) entry which is preliminary data.</text>
</comment>
<name>A0A392P3V5_9FABA</name>
<protein>
    <submittedName>
        <fullName evidence="2">Leucine-rich repeat-containing protein</fullName>
    </submittedName>
</protein>
<reference evidence="2 3" key="1">
    <citation type="journal article" date="2018" name="Front. Plant Sci.">
        <title>Red Clover (Trifolium pratense) and Zigzag Clover (T. medium) - A Picture of Genomic Similarities and Differences.</title>
        <authorList>
            <person name="Dluhosova J."/>
            <person name="Istvanek J."/>
            <person name="Nedelnik J."/>
            <person name="Repkova J."/>
        </authorList>
    </citation>
    <scope>NUCLEOTIDE SEQUENCE [LARGE SCALE GENOMIC DNA]</scope>
    <source>
        <strain evidence="3">cv. 10/8</strain>
        <tissue evidence="2">Leaf</tissue>
    </source>
</reference>
<dbReference type="AlphaFoldDB" id="A0A392P3V5"/>
<organism evidence="2 3">
    <name type="scientific">Trifolium medium</name>
    <dbReference type="NCBI Taxonomy" id="97028"/>
    <lineage>
        <taxon>Eukaryota</taxon>
        <taxon>Viridiplantae</taxon>
        <taxon>Streptophyta</taxon>
        <taxon>Embryophyta</taxon>
        <taxon>Tracheophyta</taxon>
        <taxon>Spermatophyta</taxon>
        <taxon>Magnoliopsida</taxon>
        <taxon>eudicotyledons</taxon>
        <taxon>Gunneridae</taxon>
        <taxon>Pentapetalae</taxon>
        <taxon>rosids</taxon>
        <taxon>fabids</taxon>
        <taxon>Fabales</taxon>
        <taxon>Fabaceae</taxon>
        <taxon>Papilionoideae</taxon>
        <taxon>50 kb inversion clade</taxon>
        <taxon>NPAAA clade</taxon>
        <taxon>Hologalegina</taxon>
        <taxon>IRL clade</taxon>
        <taxon>Trifolieae</taxon>
        <taxon>Trifolium</taxon>
    </lineage>
</organism>
<evidence type="ECO:0000259" key="1">
    <source>
        <dbReference type="Pfam" id="PF25019"/>
    </source>
</evidence>
<accession>A0A392P3V5</accession>
<sequence>MPMDVGKLKNLQVLSSFYVDKGCEANIQQLGELNLHGALSISKVQNIINPADALAANLKNKVHLLKLELEWNANSDDSEKEREVLEKLQPSNHLKELSIRSYGGTRFPDWFGDNSLFNVVSLKLSNCENCVLLPPLGILPSLKELRIVGLSGIVVLFRVSKSSL</sequence>
<feature type="domain" description="R13L1/DRL21-like LRR repeat region" evidence="1">
    <location>
        <begin position="27"/>
        <end position="149"/>
    </location>
</feature>
<dbReference type="SUPFAM" id="SSF52058">
    <property type="entry name" value="L domain-like"/>
    <property type="match status" value="1"/>
</dbReference>
<dbReference type="Proteomes" id="UP000265520">
    <property type="component" value="Unassembled WGS sequence"/>
</dbReference>